<comment type="caution">
    <text evidence="1">The sequence shown here is derived from an EMBL/GenBank/DDBJ whole genome shotgun (WGS) entry which is preliminary data.</text>
</comment>
<reference evidence="1 2" key="1">
    <citation type="submission" date="2019-02" db="EMBL/GenBank/DDBJ databases">
        <title>Deep-cultivation of Planctomycetes and their phenomic and genomic characterization uncovers novel biology.</title>
        <authorList>
            <person name="Wiegand S."/>
            <person name="Jogler M."/>
            <person name="Boedeker C."/>
            <person name="Pinto D."/>
            <person name="Vollmers J."/>
            <person name="Rivas-Marin E."/>
            <person name="Kohn T."/>
            <person name="Peeters S.H."/>
            <person name="Heuer A."/>
            <person name="Rast P."/>
            <person name="Oberbeckmann S."/>
            <person name="Bunk B."/>
            <person name="Jeske O."/>
            <person name="Meyerdierks A."/>
            <person name="Storesund J.E."/>
            <person name="Kallscheuer N."/>
            <person name="Luecker S."/>
            <person name="Lage O.M."/>
            <person name="Pohl T."/>
            <person name="Merkel B.J."/>
            <person name="Hornburger P."/>
            <person name="Mueller R.-W."/>
            <person name="Bruemmer F."/>
            <person name="Labrenz M."/>
            <person name="Spormann A.M."/>
            <person name="Op Den Camp H."/>
            <person name="Overmann J."/>
            <person name="Amann R."/>
            <person name="Jetten M.S.M."/>
            <person name="Mascher T."/>
            <person name="Medema M.H."/>
            <person name="Devos D.P."/>
            <person name="Kaster A.-K."/>
            <person name="Ovreas L."/>
            <person name="Rohde M."/>
            <person name="Galperin M.Y."/>
            <person name="Jogler C."/>
        </authorList>
    </citation>
    <scope>NUCLEOTIDE SEQUENCE [LARGE SCALE GENOMIC DNA]</scope>
    <source>
        <strain evidence="1 2">Poly59</strain>
    </source>
</reference>
<dbReference type="EMBL" id="SJPX01000010">
    <property type="protein sequence ID" value="TWU44485.1"/>
    <property type="molecule type" value="Genomic_DNA"/>
</dbReference>
<dbReference type="AlphaFoldDB" id="A0A5C6E7E3"/>
<accession>A0A5C6E7E3</accession>
<gene>
    <name evidence="1" type="ORF">Poly59_61570</name>
</gene>
<dbReference type="Proteomes" id="UP000317977">
    <property type="component" value="Unassembled WGS sequence"/>
</dbReference>
<evidence type="ECO:0000313" key="2">
    <source>
        <dbReference type="Proteomes" id="UP000317977"/>
    </source>
</evidence>
<sequence length="91" mass="10172">MDSTTSQWSASLRFTPYSRDEEATNHGMQRSGGGLLLGEINDNSRRPLIPVVIRLTPSGVRRICSHKRSLQRSNANLSFGFCVSESTRQTF</sequence>
<organism evidence="1 2">
    <name type="scientific">Rubripirellula reticaptiva</name>
    <dbReference type="NCBI Taxonomy" id="2528013"/>
    <lineage>
        <taxon>Bacteria</taxon>
        <taxon>Pseudomonadati</taxon>
        <taxon>Planctomycetota</taxon>
        <taxon>Planctomycetia</taxon>
        <taxon>Pirellulales</taxon>
        <taxon>Pirellulaceae</taxon>
        <taxon>Rubripirellula</taxon>
    </lineage>
</organism>
<proteinExistence type="predicted"/>
<protein>
    <submittedName>
        <fullName evidence="1">Uncharacterized protein</fullName>
    </submittedName>
</protein>
<evidence type="ECO:0000313" key="1">
    <source>
        <dbReference type="EMBL" id="TWU44485.1"/>
    </source>
</evidence>
<name>A0A5C6E7E3_9BACT</name>
<keyword evidence="2" id="KW-1185">Reference proteome</keyword>